<proteinExistence type="inferred from homology"/>
<comment type="caution">
    <text evidence="8">The sequence shown here is derived from an EMBL/GenBank/DDBJ whole genome shotgun (WGS) entry which is preliminary data.</text>
</comment>
<evidence type="ECO:0000256" key="5">
    <source>
        <dbReference type="ARBA" id="ARBA00023004"/>
    </source>
</evidence>
<dbReference type="RefSeq" id="WP_318218253.1">
    <property type="nucleotide sequence ID" value="NZ_JBEPCO010000074.1"/>
</dbReference>
<dbReference type="PRINTS" id="PR00385">
    <property type="entry name" value="P450"/>
</dbReference>
<evidence type="ECO:0000256" key="3">
    <source>
        <dbReference type="ARBA" id="ARBA00022723"/>
    </source>
</evidence>
<dbReference type="Pfam" id="PF00067">
    <property type="entry name" value="p450"/>
    <property type="match status" value="1"/>
</dbReference>
<sequence length="454" mass="50905">MSTSYATAPGRVPGLGHALALMRGPLGFLTSLRAHGDLVRVDLGPMPSLFVTSPPLIHTLLTDRKDLLDKGRFYDKVRPLTGNGVIHAYGDEHRRQQAMIKPSFHRDEITRYVEVMREVTEEKTAGWRAGARIPVDKAMRDITFNILARTMFGSVVDRAAHEELAGILPVVLEAIMWRTVSPGDLLEKLPLPMNRRFDRAFADLRDAISRVMLAYRRGTAEPGRAGMLAMLLAARDEETGKGMTDEELCNQIVSVTMAGSETAATAMAWLFYELARHPEIEERVRAETEEVVGDRDFTMADVGDLPYSRRVLQELMRVRQPILVISRRAVRDFPLGSGHVRAGTELFYSPYAVHRDPELFPDPLRFDPDRWLERPAASLPKGAYTPFGAGPRHCIGEQFAWAMMHVVLGMIVRRWRLTLPDGVAVREMPWATVNPDHMPMTASAVRPRKPVACP</sequence>
<keyword evidence="9" id="KW-1185">Reference proteome</keyword>
<protein>
    <submittedName>
        <fullName evidence="8">Cytochrome P450</fullName>
    </submittedName>
</protein>
<dbReference type="SUPFAM" id="SSF48264">
    <property type="entry name" value="Cytochrome P450"/>
    <property type="match status" value="1"/>
</dbReference>
<dbReference type="InterPro" id="IPR050196">
    <property type="entry name" value="Cytochrome_P450_Monoox"/>
</dbReference>
<dbReference type="EMBL" id="JBEPCV010000002">
    <property type="protein sequence ID" value="MER6903056.1"/>
    <property type="molecule type" value="Genomic_DNA"/>
</dbReference>
<evidence type="ECO:0000313" key="9">
    <source>
        <dbReference type="Proteomes" id="UP001490330"/>
    </source>
</evidence>
<keyword evidence="2 7" id="KW-0349">Heme</keyword>
<keyword evidence="4 7" id="KW-0560">Oxidoreductase</keyword>
<evidence type="ECO:0000256" key="1">
    <source>
        <dbReference type="ARBA" id="ARBA00010617"/>
    </source>
</evidence>
<evidence type="ECO:0000256" key="4">
    <source>
        <dbReference type="ARBA" id="ARBA00023002"/>
    </source>
</evidence>
<evidence type="ECO:0000256" key="2">
    <source>
        <dbReference type="ARBA" id="ARBA00022617"/>
    </source>
</evidence>
<dbReference type="Gene3D" id="1.10.630.10">
    <property type="entry name" value="Cytochrome P450"/>
    <property type="match status" value="1"/>
</dbReference>
<dbReference type="PANTHER" id="PTHR24291">
    <property type="entry name" value="CYTOCHROME P450 FAMILY 4"/>
    <property type="match status" value="1"/>
</dbReference>
<dbReference type="CDD" id="cd11049">
    <property type="entry name" value="CYP170A1-like"/>
    <property type="match status" value="1"/>
</dbReference>
<dbReference type="PANTHER" id="PTHR24291:SF50">
    <property type="entry name" value="BIFUNCTIONAL ALBAFLAVENONE MONOOXYGENASE_TERPENE SYNTHASE"/>
    <property type="match status" value="1"/>
</dbReference>
<dbReference type="InterPro" id="IPR036396">
    <property type="entry name" value="Cyt_P450_sf"/>
</dbReference>
<dbReference type="InterPro" id="IPR001128">
    <property type="entry name" value="Cyt_P450"/>
</dbReference>
<keyword evidence="3 7" id="KW-0479">Metal-binding</keyword>
<dbReference type="InterPro" id="IPR002401">
    <property type="entry name" value="Cyt_P450_E_grp-I"/>
</dbReference>
<evidence type="ECO:0000256" key="7">
    <source>
        <dbReference type="RuleBase" id="RU000461"/>
    </source>
</evidence>
<dbReference type="PROSITE" id="PS00086">
    <property type="entry name" value="CYTOCHROME_P450"/>
    <property type="match status" value="1"/>
</dbReference>
<evidence type="ECO:0000313" key="8">
    <source>
        <dbReference type="EMBL" id="MER6903056.1"/>
    </source>
</evidence>
<dbReference type="GeneID" id="97355789"/>
<evidence type="ECO:0000256" key="6">
    <source>
        <dbReference type="ARBA" id="ARBA00023033"/>
    </source>
</evidence>
<name>A0ABV1V992_9ACTN</name>
<keyword evidence="6 7" id="KW-0503">Monooxygenase</keyword>
<comment type="similarity">
    <text evidence="1 7">Belongs to the cytochrome P450 family.</text>
</comment>
<keyword evidence="5 7" id="KW-0408">Iron</keyword>
<reference evidence="8 9" key="1">
    <citation type="submission" date="2024-06" db="EMBL/GenBank/DDBJ databases">
        <title>The Natural Products Discovery Center: Release of the First 8490 Sequenced Strains for Exploring Actinobacteria Biosynthetic Diversity.</title>
        <authorList>
            <person name="Kalkreuter E."/>
            <person name="Kautsar S.A."/>
            <person name="Yang D."/>
            <person name="Bader C.D."/>
            <person name="Teijaro C.N."/>
            <person name="Fluegel L."/>
            <person name="Davis C.M."/>
            <person name="Simpson J.R."/>
            <person name="Lauterbach L."/>
            <person name="Steele A.D."/>
            <person name="Gui C."/>
            <person name="Meng S."/>
            <person name="Li G."/>
            <person name="Viehrig K."/>
            <person name="Ye F."/>
            <person name="Su P."/>
            <person name="Kiefer A.F."/>
            <person name="Nichols A."/>
            <person name="Cepeda A.J."/>
            <person name="Yan W."/>
            <person name="Fan B."/>
            <person name="Jiang Y."/>
            <person name="Adhikari A."/>
            <person name="Zheng C.-J."/>
            <person name="Schuster L."/>
            <person name="Cowan T.M."/>
            <person name="Smanski M.J."/>
            <person name="Chevrette M.G."/>
            <person name="De Carvalho L.P.S."/>
            <person name="Shen B."/>
        </authorList>
    </citation>
    <scope>NUCLEOTIDE SEQUENCE [LARGE SCALE GENOMIC DNA]</scope>
    <source>
        <strain evidence="8 9">NPDC000632</strain>
    </source>
</reference>
<organism evidence="8 9">
    <name type="scientific">Streptomyces flaveolus</name>
    <dbReference type="NCBI Taxonomy" id="67297"/>
    <lineage>
        <taxon>Bacteria</taxon>
        <taxon>Bacillati</taxon>
        <taxon>Actinomycetota</taxon>
        <taxon>Actinomycetes</taxon>
        <taxon>Kitasatosporales</taxon>
        <taxon>Streptomycetaceae</taxon>
        <taxon>Streptomyces</taxon>
    </lineage>
</organism>
<dbReference type="PRINTS" id="PR00463">
    <property type="entry name" value="EP450I"/>
</dbReference>
<dbReference type="InterPro" id="IPR017972">
    <property type="entry name" value="Cyt_P450_CS"/>
</dbReference>
<dbReference type="Proteomes" id="UP001490330">
    <property type="component" value="Unassembled WGS sequence"/>
</dbReference>
<accession>A0ABV1V992</accession>
<gene>
    <name evidence="8" type="ORF">ABT322_04570</name>
</gene>